<protein>
    <submittedName>
        <fullName evidence="1">Uncharacterized protein</fullName>
    </submittedName>
</protein>
<gene>
    <name evidence="1" type="ORF">SAMN05216231_3725</name>
</gene>
<keyword evidence="2" id="KW-1185">Reference proteome</keyword>
<dbReference type="Proteomes" id="UP000199444">
    <property type="component" value="Unassembled WGS sequence"/>
</dbReference>
<evidence type="ECO:0000313" key="1">
    <source>
        <dbReference type="EMBL" id="SDR12574.1"/>
    </source>
</evidence>
<reference evidence="1 2" key="1">
    <citation type="submission" date="2016-10" db="EMBL/GenBank/DDBJ databases">
        <authorList>
            <person name="de Groot N.N."/>
        </authorList>
    </citation>
    <scope>NUCLEOTIDE SEQUENCE [LARGE SCALE GENOMIC DNA]</scope>
    <source>
        <strain evidence="1 2">CGMCC 1.10449</strain>
    </source>
</reference>
<dbReference type="AlphaFoldDB" id="A0A1H1GH92"/>
<sequence length="36" mass="4180">MKPSKKIKQLDTIKDKKKIKRILKEISSKLGEGKKL</sequence>
<proteinExistence type="predicted"/>
<dbReference type="EMBL" id="FNKD01000005">
    <property type="protein sequence ID" value="SDR12574.1"/>
    <property type="molecule type" value="Genomic_DNA"/>
</dbReference>
<evidence type="ECO:0000313" key="2">
    <source>
        <dbReference type="Proteomes" id="UP000199444"/>
    </source>
</evidence>
<accession>A0A1H1GH92</accession>
<organism evidence="1 2">
    <name type="scientific">Virgibacillus salinus</name>
    <dbReference type="NCBI Taxonomy" id="553311"/>
    <lineage>
        <taxon>Bacteria</taxon>
        <taxon>Bacillati</taxon>
        <taxon>Bacillota</taxon>
        <taxon>Bacilli</taxon>
        <taxon>Bacillales</taxon>
        <taxon>Bacillaceae</taxon>
        <taxon>Virgibacillus</taxon>
    </lineage>
</organism>
<name>A0A1H1GH92_9BACI</name>